<accession>A0A9Q0NIF4</accession>
<proteinExistence type="predicted"/>
<reference evidence="1" key="1">
    <citation type="submission" date="2022-11" db="EMBL/GenBank/DDBJ databases">
        <authorList>
            <person name="Hyden B.L."/>
            <person name="Feng K."/>
            <person name="Yates T."/>
            <person name="Jawdy S."/>
            <person name="Smart L.B."/>
            <person name="Muchero W."/>
        </authorList>
    </citation>
    <scope>NUCLEOTIDE SEQUENCE</scope>
    <source>
        <tissue evidence="1">Shoot tip</tissue>
    </source>
</reference>
<evidence type="ECO:0000313" key="2">
    <source>
        <dbReference type="Proteomes" id="UP001151532"/>
    </source>
</evidence>
<name>A0A9Q0NIF4_SALPP</name>
<gene>
    <name evidence="1" type="ORF">OIU79_031358</name>
</gene>
<reference evidence="1" key="2">
    <citation type="journal article" date="2023" name="Int. J. Mol. Sci.">
        <title>De Novo Assembly and Annotation of 11 Diverse Shrub Willow (Salix) Genomes Reveals Novel Gene Organization in Sex-Linked Regions.</title>
        <authorList>
            <person name="Hyden B."/>
            <person name="Feng K."/>
            <person name="Yates T.B."/>
            <person name="Jawdy S."/>
            <person name="Cereghino C."/>
            <person name="Smart L.B."/>
            <person name="Muchero W."/>
        </authorList>
    </citation>
    <scope>NUCLEOTIDE SEQUENCE</scope>
    <source>
        <tissue evidence="1">Shoot tip</tissue>
    </source>
</reference>
<dbReference type="EMBL" id="JAPFFK010000914">
    <property type="protein sequence ID" value="KAJ6670312.1"/>
    <property type="molecule type" value="Genomic_DNA"/>
</dbReference>
<sequence>MEGGYSAWVDSGLAGDKPAEELKTFCKFLQVGLLNVDGYYDSLLELFDKCRGRIHQSFGKEHCHICKDC</sequence>
<organism evidence="1 2">
    <name type="scientific">Salix purpurea</name>
    <name type="common">Purple osier willow</name>
    <dbReference type="NCBI Taxonomy" id="77065"/>
    <lineage>
        <taxon>Eukaryota</taxon>
        <taxon>Viridiplantae</taxon>
        <taxon>Streptophyta</taxon>
        <taxon>Embryophyta</taxon>
        <taxon>Tracheophyta</taxon>
        <taxon>Spermatophyta</taxon>
        <taxon>Magnoliopsida</taxon>
        <taxon>eudicotyledons</taxon>
        <taxon>Gunneridae</taxon>
        <taxon>Pentapetalae</taxon>
        <taxon>rosids</taxon>
        <taxon>fabids</taxon>
        <taxon>Malpighiales</taxon>
        <taxon>Salicaceae</taxon>
        <taxon>Saliceae</taxon>
        <taxon>Salix</taxon>
    </lineage>
</organism>
<evidence type="ECO:0000313" key="1">
    <source>
        <dbReference type="EMBL" id="KAJ6670312.1"/>
    </source>
</evidence>
<dbReference type="Proteomes" id="UP001151532">
    <property type="component" value="Unassembled WGS sequence"/>
</dbReference>
<protein>
    <recommendedName>
        <fullName evidence="3">Cytokinin riboside 5'-monophosphate phosphoribohydrolase</fullName>
    </recommendedName>
</protein>
<comment type="caution">
    <text evidence="1">The sequence shown here is derived from an EMBL/GenBank/DDBJ whole genome shotgun (WGS) entry which is preliminary data.</text>
</comment>
<keyword evidence="2" id="KW-1185">Reference proteome</keyword>
<evidence type="ECO:0008006" key="3">
    <source>
        <dbReference type="Google" id="ProtNLM"/>
    </source>
</evidence>
<dbReference type="AlphaFoldDB" id="A0A9Q0NIF4"/>